<dbReference type="STRING" id="1121326.CLMAG_19880"/>
<evidence type="ECO:0000256" key="4">
    <source>
        <dbReference type="SAM" id="MobiDB-lite"/>
    </source>
</evidence>
<evidence type="ECO:0000256" key="2">
    <source>
        <dbReference type="ARBA" id="ARBA00024325"/>
    </source>
</evidence>
<dbReference type="GO" id="GO:0030435">
    <property type="term" value="P:sporulation resulting in formation of a cellular spore"/>
    <property type="evidence" value="ECO:0007669"/>
    <property type="project" value="UniProtKB-KW"/>
</dbReference>
<protein>
    <submittedName>
        <fullName evidence="5">Coat F domain protein</fullName>
    </submittedName>
</protein>
<proteinExistence type="inferred from homology"/>
<dbReference type="InterPro" id="IPR012851">
    <property type="entry name" value="Spore_coat_CotF-like"/>
</dbReference>
<dbReference type="RefSeq" id="WP_066621479.1">
    <property type="nucleotide sequence ID" value="NZ_FQXL01000004.1"/>
</dbReference>
<organism evidence="5 6">
    <name type="scientific">Clostridium magnum DSM 2767</name>
    <dbReference type="NCBI Taxonomy" id="1121326"/>
    <lineage>
        <taxon>Bacteria</taxon>
        <taxon>Bacillati</taxon>
        <taxon>Bacillota</taxon>
        <taxon>Clostridia</taxon>
        <taxon>Eubacteriales</taxon>
        <taxon>Clostridiaceae</taxon>
        <taxon>Clostridium</taxon>
    </lineage>
</organism>
<evidence type="ECO:0000313" key="5">
    <source>
        <dbReference type="EMBL" id="KZL92179.1"/>
    </source>
</evidence>
<comment type="similarity">
    <text evidence="3">Belongs to the CotF family.</text>
</comment>
<reference evidence="5 6" key="1">
    <citation type="submission" date="2016-04" db="EMBL/GenBank/DDBJ databases">
        <title>Genome sequence of Clostridium magnum DSM 2767.</title>
        <authorList>
            <person name="Poehlein A."/>
            <person name="Uhlig R."/>
            <person name="Fischer R."/>
            <person name="Bahl H."/>
            <person name="Daniel R."/>
        </authorList>
    </citation>
    <scope>NUCLEOTIDE SEQUENCE [LARGE SCALE GENOMIC DNA]</scope>
    <source>
        <strain evidence="5 6">DSM 2767</strain>
    </source>
</reference>
<sequence length="101" mass="10918">MVSMLSNMIKNNTDISDEVIASNMLASGKAAADAYLNATMTSTTPELRAVYAGSLNQIVGGHSALTELAVKRGWEKPYSSPTQQLSEAYNKSKMMVENKED</sequence>
<evidence type="ECO:0000256" key="3">
    <source>
        <dbReference type="ARBA" id="ARBA00024344"/>
    </source>
</evidence>
<name>A0A162T2X0_9CLOT</name>
<keyword evidence="1" id="KW-0749">Sporulation</keyword>
<accession>A0A162T2X0</accession>
<dbReference type="OrthoDB" id="1682820at2"/>
<dbReference type="PATRIC" id="fig|1121326.3.peg.1978"/>
<comment type="caution">
    <text evidence="5">The sequence shown here is derived from an EMBL/GenBank/DDBJ whole genome shotgun (WGS) entry which is preliminary data.</text>
</comment>
<dbReference type="PANTHER" id="PTHR39183">
    <property type="entry name" value="SPORE COAT PROTEIN F-LIKE PROTEIN YHCQ"/>
    <property type="match status" value="1"/>
</dbReference>
<gene>
    <name evidence="5" type="ORF">CLMAG_19880</name>
</gene>
<evidence type="ECO:0000313" key="6">
    <source>
        <dbReference type="Proteomes" id="UP000076603"/>
    </source>
</evidence>
<comment type="subcellular location">
    <subcellularLocation>
        <location evidence="2">Spore coat</location>
    </subcellularLocation>
</comment>
<keyword evidence="6" id="KW-1185">Reference proteome</keyword>
<evidence type="ECO:0000256" key="1">
    <source>
        <dbReference type="ARBA" id="ARBA00022969"/>
    </source>
</evidence>
<dbReference type="Pfam" id="PF07875">
    <property type="entry name" value="Coat_F"/>
    <property type="match status" value="1"/>
</dbReference>
<dbReference type="Proteomes" id="UP000076603">
    <property type="component" value="Unassembled WGS sequence"/>
</dbReference>
<dbReference type="EMBL" id="LWAE01000002">
    <property type="protein sequence ID" value="KZL92179.1"/>
    <property type="molecule type" value="Genomic_DNA"/>
</dbReference>
<feature type="compositionally biased region" description="Polar residues" evidence="4">
    <location>
        <begin position="79"/>
        <end position="89"/>
    </location>
</feature>
<dbReference type="InterPro" id="IPR012347">
    <property type="entry name" value="Ferritin-like"/>
</dbReference>
<dbReference type="PANTHER" id="PTHR39183:SF1">
    <property type="entry name" value="SPORE COAT PROTEIN F-LIKE PROTEIN YHCQ"/>
    <property type="match status" value="1"/>
</dbReference>
<dbReference type="AlphaFoldDB" id="A0A162T2X0"/>
<dbReference type="Gene3D" id="1.20.1260.10">
    <property type="match status" value="1"/>
</dbReference>
<feature type="region of interest" description="Disordered" evidence="4">
    <location>
        <begin position="77"/>
        <end position="101"/>
    </location>
</feature>